<gene>
    <name evidence="2" type="ORF">M9Y10_018896</name>
</gene>
<accession>A0ABR2HJ14</accession>
<comment type="caution">
    <text evidence="2">The sequence shown here is derived from an EMBL/GenBank/DDBJ whole genome shotgun (WGS) entry which is preliminary data.</text>
</comment>
<dbReference type="InterPro" id="IPR032675">
    <property type="entry name" value="LRR_dom_sf"/>
</dbReference>
<dbReference type="PANTHER" id="PTHR45661">
    <property type="entry name" value="SURFACE ANTIGEN"/>
    <property type="match status" value="1"/>
</dbReference>
<dbReference type="EMBL" id="JAPFFF010000027">
    <property type="protein sequence ID" value="KAK8847860.1"/>
    <property type="molecule type" value="Genomic_DNA"/>
</dbReference>
<dbReference type="SUPFAM" id="SSF52058">
    <property type="entry name" value="L domain-like"/>
    <property type="match status" value="1"/>
</dbReference>
<protein>
    <submittedName>
        <fullName evidence="2">Uncharacterized protein</fullName>
    </submittedName>
</protein>
<dbReference type="Proteomes" id="UP001470230">
    <property type="component" value="Unassembled WGS sequence"/>
</dbReference>
<name>A0ABR2HJ14_9EUKA</name>
<keyword evidence="3" id="KW-1185">Reference proteome</keyword>
<dbReference type="InterPro" id="IPR053139">
    <property type="entry name" value="Surface_bspA-like"/>
</dbReference>
<dbReference type="Gene3D" id="3.40.50.12480">
    <property type="match status" value="1"/>
</dbReference>
<sequence length="703" mass="81264">MQNTLCQIEDNIPDTNRFIYKNKQYPFKFDFFKHSSKYFADHQTELENKEIIPLVDEENEGKNDLSEEGIKLFINYAQHQPIQITNETVYTLNFLSKKYEIKSLQENATKYIEKHQKELLLDILLNDSTKDKETYEDIMSDNLLEHIEDQKLLKLNLVSIYRIIIKYEEKRNLTKSSSEDDKEERDKIFTFLFKCLDKFGKDASILFSSVDFDSEKREILNKLLKEYSKSFDFHFIDTQMIQILYERENENLQKKFSQDEKIHELEETVIQLKNELNEVRTANIQLQSELAKSIQSNKSQQDEEMAKIREEMNTLRNELNQELAKQKQTVEGELISFINKTNDEVKNLVDSKVDLQKFNELKNSIEKDKKMQDEINNVQKMVLISNSPNNGINNDFFNKIDGEQQISFIEFINFNDDSSKVLNLLQFLAKEKKNSSKSNEVFSYVFLPDVNDNGCLKCIGVRSEMSDILFTNNKLESAEFTSQFDHFAEFYIEIQYQSSNYNAMYEKLIRMKGSYRSLKIAVFIKGVSDVGQNFKNNKDISFVRFDTSVTKIANYGFDGCSSLKHVIIPPSVTEIGEYCFHNCSSLKRITIPPSVTALGRYSMAHCTSLEEFVFPSSITTIRDSILYNCTSVKRIVIPSSVTSIESCAFQNCASLLEITIPPSVTKIGSSAFYGCTSLKQVTIPSSLYSSNLNISSNANIIKT</sequence>
<evidence type="ECO:0000313" key="2">
    <source>
        <dbReference type="EMBL" id="KAK8847860.1"/>
    </source>
</evidence>
<dbReference type="PANTHER" id="PTHR45661:SF3">
    <property type="entry name" value="IG-LIKE DOMAIN-CONTAINING PROTEIN"/>
    <property type="match status" value="1"/>
</dbReference>
<proteinExistence type="predicted"/>
<organism evidence="2 3">
    <name type="scientific">Tritrichomonas musculus</name>
    <dbReference type="NCBI Taxonomy" id="1915356"/>
    <lineage>
        <taxon>Eukaryota</taxon>
        <taxon>Metamonada</taxon>
        <taxon>Parabasalia</taxon>
        <taxon>Tritrichomonadida</taxon>
        <taxon>Tritrichomonadidae</taxon>
        <taxon>Tritrichomonas</taxon>
    </lineage>
</organism>
<evidence type="ECO:0000256" key="1">
    <source>
        <dbReference type="SAM" id="Coils"/>
    </source>
</evidence>
<reference evidence="2 3" key="1">
    <citation type="submission" date="2024-04" db="EMBL/GenBank/DDBJ databases">
        <title>Tritrichomonas musculus Genome.</title>
        <authorList>
            <person name="Alves-Ferreira E."/>
            <person name="Grigg M."/>
            <person name="Lorenzi H."/>
            <person name="Galac M."/>
        </authorList>
    </citation>
    <scope>NUCLEOTIDE SEQUENCE [LARGE SCALE GENOMIC DNA]</scope>
    <source>
        <strain evidence="2 3">EAF2021</strain>
    </source>
</reference>
<dbReference type="InterPro" id="IPR026906">
    <property type="entry name" value="LRR_5"/>
</dbReference>
<keyword evidence="1" id="KW-0175">Coiled coil</keyword>
<feature type="coiled-coil region" evidence="1">
    <location>
        <begin position="255"/>
        <end position="329"/>
    </location>
</feature>
<dbReference type="Gene3D" id="3.80.10.10">
    <property type="entry name" value="Ribonuclease Inhibitor"/>
    <property type="match status" value="1"/>
</dbReference>
<dbReference type="Pfam" id="PF13306">
    <property type="entry name" value="LRR_5"/>
    <property type="match status" value="1"/>
</dbReference>
<evidence type="ECO:0000313" key="3">
    <source>
        <dbReference type="Proteomes" id="UP001470230"/>
    </source>
</evidence>